<dbReference type="AlphaFoldDB" id="A0A8H7RF72"/>
<dbReference type="Pfam" id="PF08284">
    <property type="entry name" value="RVP_2"/>
    <property type="match status" value="1"/>
</dbReference>
<dbReference type="OrthoDB" id="2250058at2759"/>
<evidence type="ECO:0000256" key="3">
    <source>
        <dbReference type="SAM" id="MobiDB-lite"/>
    </source>
</evidence>
<dbReference type="Gene3D" id="2.40.70.10">
    <property type="entry name" value="Acid Proteases"/>
    <property type="match status" value="1"/>
</dbReference>
<dbReference type="InterPro" id="IPR032567">
    <property type="entry name" value="RTL1-rel"/>
</dbReference>
<feature type="compositionally biased region" description="Polar residues" evidence="3">
    <location>
        <begin position="325"/>
        <end position="350"/>
    </location>
</feature>
<name>A0A8H7RF72_9FUNG</name>
<keyword evidence="1" id="KW-0064">Aspartyl protease</keyword>
<dbReference type="GO" id="GO:0003676">
    <property type="term" value="F:nucleic acid binding"/>
    <property type="evidence" value="ECO:0007669"/>
    <property type="project" value="InterPro"/>
</dbReference>
<dbReference type="InterPro" id="IPR021109">
    <property type="entry name" value="Peptidase_aspartic_dom_sf"/>
</dbReference>
<keyword evidence="2" id="KW-0862">Zinc</keyword>
<dbReference type="InterPro" id="IPR001878">
    <property type="entry name" value="Znf_CCHC"/>
</dbReference>
<dbReference type="InterPro" id="IPR001969">
    <property type="entry name" value="Aspartic_peptidase_AS"/>
</dbReference>
<protein>
    <recommendedName>
        <fullName evidence="4">CCHC-type domain-containing protein</fullName>
    </recommendedName>
</protein>
<dbReference type="InterPro" id="IPR005162">
    <property type="entry name" value="Retrotrans_gag_dom"/>
</dbReference>
<dbReference type="SMART" id="SM00343">
    <property type="entry name" value="ZnF_C2HC"/>
    <property type="match status" value="1"/>
</dbReference>
<keyword evidence="2" id="KW-0863">Zinc-finger</keyword>
<feature type="region of interest" description="Disordered" evidence="3">
    <location>
        <begin position="313"/>
        <end position="350"/>
    </location>
</feature>
<keyword evidence="6" id="KW-1185">Reference proteome</keyword>
<dbReference type="PANTHER" id="PTHR15503:SF22">
    <property type="entry name" value="TRANSPOSON TY3-I GAG POLYPROTEIN"/>
    <property type="match status" value="1"/>
</dbReference>
<keyword evidence="2" id="KW-0479">Metal-binding</keyword>
<proteinExistence type="predicted"/>
<evidence type="ECO:0000313" key="6">
    <source>
        <dbReference type="Proteomes" id="UP000646827"/>
    </source>
</evidence>
<comment type="caution">
    <text evidence="5">The sequence shown here is derived from an EMBL/GenBank/DDBJ whole genome shotgun (WGS) entry which is preliminary data.</text>
</comment>
<dbReference type="PROSITE" id="PS00141">
    <property type="entry name" value="ASP_PROTEASE"/>
    <property type="match status" value="1"/>
</dbReference>
<dbReference type="SUPFAM" id="SSF57756">
    <property type="entry name" value="Retrovirus zinc finger-like domains"/>
    <property type="match status" value="1"/>
</dbReference>
<organism evidence="5 6">
    <name type="scientific">Circinella minor</name>
    <dbReference type="NCBI Taxonomy" id="1195481"/>
    <lineage>
        <taxon>Eukaryota</taxon>
        <taxon>Fungi</taxon>
        <taxon>Fungi incertae sedis</taxon>
        <taxon>Mucoromycota</taxon>
        <taxon>Mucoromycotina</taxon>
        <taxon>Mucoromycetes</taxon>
        <taxon>Mucorales</taxon>
        <taxon>Lichtheimiaceae</taxon>
        <taxon>Circinella</taxon>
    </lineage>
</organism>
<evidence type="ECO:0000256" key="2">
    <source>
        <dbReference type="PROSITE-ProRule" id="PRU00047"/>
    </source>
</evidence>
<dbReference type="InterPro" id="IPR036875">
    <property type="entry name" value="Znf_CCHC_sf"/>
</dbReference>
<sequence>MDNQQQAGNMEQQTIMTMLQLLQQIMQQQQQQAEQIANLRTQPTRPTAHTDDQQSLAKIICPCQPDTFHGERTVQQVEAWLYSLEKYAEFVNIDDHQMVLFAVTLLRDGAATWWHGVEYDMTTSTPSTWSEFKCVFKYEFKPANAEQLAQQRLQQLHQTGSVEQYVREFRSLMPELPDMDTKDALFNFVQGLKYQCRLQVLMQKPFSLSEAYAYAEAYETAEQCAKVANRRPTNFSPFNKSFGQPSSSYVNQGPTPMDLDAIKPADCRYGGSSGGGSYNSWYNDGSNRVKCFKCGERGHMRRDCRWWTKGSESRKKGTPAGLTRCDQTTRSTPSSVHEIQAPSSVQKSSSMCQKSMVEATEGGQHKEDTDHGDILEVNKLQEDCCRLMQLQACKDGSESLPLYDGSCAGKRMLVLLDSGASSSYISPNMVKNLETVQVEAREVETAGGHRLRIDKMVNVDFNLDGCNMTIKAYILDTKFDFVLGRNWLQKYTPDVDWSTDNWTIAVNGETKILNQ</sequence>
<dbReference type="GO" id="GO:0004190">
    <property type="term" value="F:aspartic-type endopeptidase activity"/>
    <property type="evidence" value="ECO:0007669"/>
    <property type="project" value="UniProtKB-KW"/>
</dbReference>
<dbReference type="PROSITE" id="PS50158">
    <property type="entry name" value="ZF_CCHC"/>
    <property type="match status" value="1"/>
</dbReference>
<dbReference type="Gene3D" id="4.10.60.10">
    <property type="entry name" value="Zinc finger, CCHC-type"/>
    <property type="match status" value="1"/>
</dbReference>
<feature type="domain" description="CCHC-type" evidence="4">
    <location>
        <begin position="290"/>
        <end position="305"/>
    </location>
</feature>
<gene>
    <name evidence="5" type="ORF">INT45_007638</name>
</gene>
<dbReference type="Pfam" id="PF00098">
    <property type="entry name" value="zf-CCHC"/>
    <property type="match status" value="1"/>
</dbReference>
<accession>A0A8H7RF72</accession>
<dbReference type="Proteomes" id="UP000646827">
    <property type="component" value="Unassembled WGS sequence"/>
</dbReference>
<evidence type="ECO:0000256" key="1">
    <source>
        <dbReference type="ARBA" id="ARBA00022750"/>
    </source>
</evidence>
<dbReference type="EMBL" id="JAEPRB010000984">
    <property type="protein sequence ID" value="KAG2209380.1"/>
    <property type="molecule type" value="Genomic_DNA"/>
</dbReference>
<dbReference type="GO" id="GO:0006508">
    <property type="term" value="P:proteolysis"/>
    <property type="evidence" value="ECO:0007669"/>
    <property type="project" value="InterPro"/>
</dbReference>
<reference evidence="5 6" key="1">
    <citation type="submission" date="2020-12" db="EMBL/GenBank/DDBJ databases">
        <title>Metabolic potential, ecology and presence of endohyphal bacteria is reflected in genomic diversity of Mucoromycotina.</title>
        <authorList>
            <person name="Muszewska A."/>
            <person name="Okrasinska A."/>
            <person name="Steczkiewicz K."/>
            <person name="Drgas O."/>
            <person name="Orlowska M."/>
            <person name="Perlinska-Lenart U."/>
            <person name="Aleksandrzak-Piekarczyk T."/>
            <person name="Szatraj K."/>
            <person name="Zielenkiewicz U."/>
            <person name="Pilsyk S."/>
            <person name="Malc E."/>
            <person name="Mieczkowski P."/>
            <person name="Kruszewska J.S."/>
            <person name="Biernat P."/>
            <person name="Pawlowska J."/>
        </authorList>
    </citation>
    <scope>NUCLEOTIDE SEQUENCE [LARGE SCALE GENOMIC DNA]</scope>
    <source>
        <strain evidence="5 6">CBS 142.35</strain>
    </source>
</reference>
<dbReference type="Pfam" id="PF03732">
    <property type="entry name" value="Retrotrans_gag"/>
    <property type="match status" value="1"/>
</dbReference>
<evidence type="ECO:0000259" key="4">
    <source>
        <dbReference type="PROSITE" id="PS50158"/>
    </source>
</evidence>
<evidence type="ECO:0000313" key="5">
    <source>
        <dbReference type="EMBL" id="KAG2209380.1"/>
    </source>
</evidence>
<dbReference type="CDD" id="cd00303">
    <property type="entry name" value="retropepsin_like"/>
    <property type="match status" value="1"/>
</dbReference>
<dbReference type="SUPFAM" id="SSF50630">
    <property type="entry name" value="Acid proteases"/>
    <property type="match status" value="1"/>
</dbReference>
<keyword evidence="1" id="KW-0378">Hydrolase</keyword>
<dbReference type="PANTHER" id="PTHR15503">
    <property type="entry name" value="LDOC1 RELATED"/>
    <property type="match status" value="1"/>
</dbReference>
<dbReference type="GO" id="GO:0008270">
    <property type="term" value="F:zinc ion binding"/>
    <property type="evidence" value="ECO:0007669"/>
    <property type="project" value="UniProtKB-KW"/>
</dbReference>
<keyword evidence="1" id="KW-0645">Protease</keyword>